<name>A0A922ETF6_CARIL</name>
<proteinExistence type="predicted"/>
<reference evidence="2" key="1">
    <citation type="submission" date="2021-01" db="EMBL/GenBank/DDBJ databases">
        <authorList>
            <person name="Lovell J.T."/>
            <person name="Bentley N."/>
            <person name="Bhattarai G."/>
            <person name="Jenkins J.W."/>
            <person name="Sreedasyam A."/>
            <person name="Alarcon Y."/>
            <person name="Bock C."/>
            <person name="Boston L."/>
            <person name="Carlson J."/>
            <person name="Cervantes K."/>
            <person name="Clermont K."/>
            <person name="Krom N."/>
            <person name="Kubenka K."/>
            <person name="Mamidi S."/>
            <person name="Mattison C."/>
            <person name="Monteros M."/>
            <person name="Pisani C."/>
            <person name="Plott C."/>
            <person name="Rajasekar S."/>
            <person name="Rhein H.S."/>
            <person name="Rohla C."/>
            <person name="Song M."/>
            <person name="Hilaire R.S."/>
            <person name="Shu S."/>
            <person name="Wells L."/>
            <person name="Wang X."/>
            <person name="Webber J."/>
            <person name="Heerema R.J."/>
            <person name="Klein P."/>
            <person name="Conner P."/>
            <person name="Grauke L."/>
            <person name="Grimwood J."/>
            <person name="Schmutz J."/>
            <person name="Randall J.J."/>
        </authorList>
    </citation>
    <scope>NUCLEOTIDE SEQUENCE</scope>
    <source>
        <tissue evidence="2">Leaf</tissue>
    </source>
</reference>
<evidence type="ECO:0000313" key="2">
    <source>
        <dbReference type="EMBL" id="KAG6707312.1"/>
    </source>
</evidence>
<sequence length="124" mass="14267">MGRSSERKDPGHRRKLFLELLRSLTPKDHEAWCVVGDFNEILFQNEKIGSRQRAKTQLSQFQDALKENRLFDLGCCCDFFTWSNKHSDHSSTKERNVHESKGGGLSARCSNHTPILLSMDETSR</sequence>
<protein>
    <recommendedName>
        <fullName evidence="4">Exo_endo_phos domain-containing protein</fullName>
    </recommendedName>
</protein>
<gene>
    <name evidence="2" type="ORF">I3842_06G024900</name>
</gene>
<comment type="caution">
    <text evidence="2">The sequence shown here is derived from an EMBL/GenBank/DDBJ whole genome shotgun (WGS) entry which is preliminary data.</text>
</comment>
<organism evidence="2 3">
    <name type="scientific">Carya illinoinensis</name>
    <name type="common">Pecan</name>
    <dbReference type="NCBI Taxonomy" id="32201"/>
    <lineage>
        <taxon>Eukaryota</taxon>
        <taxon>Viridiplantae</taxon>
        <taxon>Streptophyta</taxon>
        <taxon>Embryophyta</taxon>
        <taxon>Tracheophyta</taxon>
        <taxon>Spermatophyta</taxon>
        <taxon>Magnoliopsida</taxon>
        <taxon>eudicotyledons</taxon>
        <taxon>Gunneridae</taxon>
        <taxon>Pentapetalae</taxon>
        <taxon>rosids</taxon>
        <taxon>fabids</taxon>
        <taxon>Fagales</taxon>
        <taxon>Juglandaceae</taxon>
        <taxon>Carya</taxon>
    </lineage>
</organism>
<evidence type="ECO:0000256" key="1">
    <source>
        <dbReference type="SAM" id="MobiDB-lite"/>
    </source>
</evidence>
<evidence type="ECO:0008006" key="4">
    <source>
        <dbReference type="Google" id="ProtNLM"/>
    </source>
</evidence>
<feature type="region of interest" description="Disordered" evidence="1">
    <location>
        <begin position="85"/>
        <end position="107"/>
    </location>
</feature>
<evidence type="ECO:0000313" key="3">
    <source>
        <dbReference type="Proteomes" id="UP000811246"/>
    </source>
</evidence>
<dbReference type="EMBL" id="CM031830">
    <property type="protein sequence ID" value="KAG6707312.1"/>
    <property type="molecule type" value="Genomic_DNA"/>
</dbReference>
<dbReference type="AlphaFoldDB" id="A0A922ETF6"/>
<feature type="compositionally biased region" description="Basic and acidic residues" evidence="1">
    <location>
        <begin position="85"/>
        <end position="101"/>
    </location>
</feature>
<dbReference type="Proteomes" id="UP000811246">
    <property type="component" value="Chromosome 6"/>
</dbReference>
<accession>A0A922ETF6</accession>